<dbReference type="RefSeq" id="WP_143946421.1">
    <property type="nucleotide sequence ID" value="NZ_BAABMB010000001.1"/>
</dbReference>
<reference evidence="1 2" key="1">
    <citation type="submission" date="2019-07" db="EMBL/GenBank/DDBJ databases">
        <title>Qingshengfaniella alkalisoli gen. nov., sp. nov., isolated from saline soil.</title>
        <authorList>
            <person name="Xu L."/>
            <person name="Huang X.-X."/>
            <person name="Sun J.-Q."/>
        </authorList>
    </citation>
    <scope>NUCLEOTIDE SEQUENCE [LARGE SCALE GENOMIC DNA]</scope>
    <source>
        <strain evidence="1 2">DSM 27279</strain>
    </source>
</reference>
<evidence type="ECO:0000313" key="2">
    <source>
        <dbReference type="Proteomes" id="UP000318405"/>
    </source>
</evidence>
<comment type="caution">
    <text evidence="1">The sequence shown here is derived from an EMBL/GenBank/DDBJ whole genome shotgun (WGS) entry which is preliminary data.</text>
</comment>
<evidence type="ECO:0000313" key="1">
    <source>
        <dbReference type="EMBL" id="TSH98514.1"/>
    </source>
</evidence>
<dbReference type="EMBL" id="VLTJ01000004">
    <property type="protein sequence ID" value="TSH98514.1"/>
    <property type="molecule type" value="Genomic_DNA"/>
</dbReference>
<name>A0A556B016_9BURK</name>
<keyword evidence="2" id="KW-1185">Reference proteome</keyword>
<accession>A0A556B016</accession>
<dbReference type="Proteomes" id="UP000318405">
    <property type="component" value="Unassembled WGS sequence"/>
</dbReference>
<proteinExistence type="predicted"/>
<gene>
    <name evidence="1" type="ORF">FOZ76_01815</name>
</gene>
<protein>
    <submittedName>
        <fullName evidence="1">Uncharacterized protein</fullName>
    </submittedName>
</protein>
<organism evidence="1 2">
    <name type="scientific">Verticiella sediminum</name>
    <dbReference type="NCBI Taxonomy" id="1247510"/>
    <lineage>
        <taxon>Bacteria</taxon>
        <taxon>Pseudomonadati</taxon>
        <taxon>Pseudomonadota</taxon>
        <taxon>Betaproteobacteria</taxon>
        <taxon>Burkholderiales</taxon>
        <taxon>Alcaligenaceae</taxon>
        <taxon>Verticiella</taxon>
    </lineage>
</organism>
<sequence length="156" mass="17112">MFKRLIAGLGKKPSAPDLAALQDDAVRAVVADITDLHDGEWGTREWVYIAVNHEVLAEEGGRSSTHALVLAREPGGELEALSFRLGMRSKHAMLALREAIAAGGKAPWTILDLTIERDGHYDFVFGHGPPPRLNGDLLHSPLKGLLERYKADRSER</sequence>
<dbReference type="AlphaFoldDB" id="A0A556B016"/>
<dbReference type="OrthoDB" id="7949389at2"/>